<protein>
    <recommendedName>
        <fullName evidence="1">Pyruvate kinase C-terminal domain-containing protein</fullName>
    </recommendedName>
</protein>
<dbReference type="Proteomes" id="UP000191661">
    <property type="component" value="Unassembled WGS sequence"/>
</dbReference>
<name>A0A1V6N4W1_METAZ</name>
<dbReference type="InterPro" id="IPR036918">
    <property type="entry name" value="Pyrv_Knase_C_sf"/>
</dbReference>
<evidence type="ECO:0000313" key="3">
    <source>
        <dbReference type="Proteomes" id="UP000191661"/>
    </source>
</evidence>
<feature type="domain" description="Pyruvate kinase C-terminal" evidence="1">
    <location>
        <begin position="23"/>
        <end position="166"/>
    </location>
</feature>
<dbReference type="PIRSF" id="PIRSF016138">
    <property type="entry name" value="UCP016138"/>
    <property type="match status" value="1"/>
</dbReference>
<evidence type="ECO:0000259" key="1">
    <source>
        <dbReference type="Pfam" id="PF02887"/>
    </source>
</evidence>
<dbReference type="SUPFAM" id="SSF52935">
    <property type="entry name" value="PK C-terminal domain-like"/>
    <property type="match status" value="1"/>
</dbReference>
<proteinExistence type="predicted"/>
<dbReference type="EMBL" id="JXMW01000001">
    <property type="protein sequence ID" value="OQD59699.1"/>
    <property type="molecule type" value="Genomic_DNA"/>
</dbReference>
<sequence length="193" mass="20948">MDKLIKYFEKPGNENTDDLINLVKERLVDSDIKYVAIASVSGETALKLFKALEDVGINDKITIVNVTHHAGFKEKNKLEISSKTRKKLEEKGIITFAGSHAFSGVGRGISNKFGGVTPVEIISETFRMFSQGIKVCGEISIMLADAGLIPVEEKILAIGGRANGADSAAIITPANMTNVFDMRIHEIIAMPID</sequence>
<reference evidence="2 3" key="1">
    <citation type="submission" date="2014-12" db="EMBL/GenBank/DDBJ databases">
        <title>Genome sequence of Methanobrevibacter arboriphilicus DH1, DSM1125.</title>
        <authorList>
            <person name="Poehlein A."/>
            <person name="Thauer R.K."/>
            <person name="Seedorf H."/>
            <person name="Daniel R."/>
        </authorList>
    </citation>
    <scope>NUCLEOTIDE SEQUENCE [LARGE SCALE GENOMIC DNA]</scope>
    <source>
        <strain evidence="2 3">DH1</strain>
    </source>
</reference>
<dbReference type="InterPro" id="IPR015795">
    <property type="entry name" value="Pyrv_Knase_C"/>
</dbReference>
<evidence type="ECO:0000313" key="2">
    <source>
        <dbReference type="EMBL" id="OQD59699.1"/>
    </source>
</evidence>
<gene>
    <name evidence="2" type="ORF">MBBAR_1c00950</name>
</gene>
<organism evidence="2 3">
    <name type="scientific">Methanobrevibacter arboriphilus JCM 13429 = DSM 1125</name>
    <dbReference type="NCBI Taxonomy" id="1300164"/>
    <lineage>
        <taxon>Archaea</taxon>
        <taxon>Methanobacteriati</taxon>
        <taxon>Methanobacteriota</taxon>
        <taxon>Methanomada group</taxon>
        <taxon>Methanobacteria</taxon>
        <taxon>Methanobacteriales</taxon>
        <taxon>Methanobacteriaceae</taxon>
        <taxon>Methanobrevibacter</taxon>
    </lineage>
</organism>
<dbReference type="Gene3D" id="3.40.1380.20">
    <property type="entry name" value="Pyruvate kinase, C-terminal domain"/>
    <property type="match status" value="1"/>
</dbReference>
<keyword evidence="3" id="KW-1185">Reference proteome</keyword>
<dbReference type="RefSeq" id="WP_080459332.1">
    <property type="nucleotide sequence ID" value="NZ_JXMW01000001.1"/>
</dbReference>
<comment type="caution">
    <text evidence="2">The sequence shown here is derived from an EMBL/GenBank/DDBJ whole genome shotgun (WGS) entry which is preliminary data.</text>
</comment>
<dbReference type="InterPro" id="IPR015074">
    <property type="entry name" value="DUF1867"/>
</dbReference>
<dbReference type="OrthoDB" id="64834at2157"/>
<accession>A0A1V6N4W1</accession>
<dbReference type="AlphaFoldDB" id="A0A1V6N4W1"/>
<dbReference type="Pfam" id="PF02887">
    <property type="entry name" value="PK_C"/>
    <property type="match status" value="1"/>
</dbReference>